<dbReference type="InterPro" id="IPR004150">
    <property type="entry name" value="NAD_DNA_ligase_OB"/>
</dbReference>
<keyword evidence="11" id="KW-0234">DNA repair</keyword>
<dbReference type="GO" id="GO:0003677">
    <property type="term" value="F:DNA binding"/>
    <property type="evidence" value="ECO:0007669"/>
    <property type="project" value="InterPro"/>
</dbReference>
<evidence type="ECO:0000256" key="11">
    <source>
        <dbReference type="ARBA" id="ARBA00023204"/>
    </source>
</evidence>
<keyword evidence="10" id="KW-0520">NAD</keyword>
<dbReference type="GO" id="GO:0006260">
    <property type="term" value="P:DNA replication"/>
    <property type="evidence" value="ECO:0007669"/>
    <property type="project" value="UniProtKB-KW"/>
</dbReference>
<dbReference type="InterPro" id="IPR012340">
    <property type="entry name" value="NA-bd_OB-fold"/>
</dbReference>
<dbReference type="GO" id="GO:0046872">
    <property type="term" value="F:metal ion binding"/>
    <property type="evidence" value="ECO:0007669"/>
    <property type="project" value="UniProtKB-KW"/>
</dbReference>
<dbReference type="InterPro" id="IPR003583">
    <property type="entry name" value="Hlx-hairpin-Hlx_DNA-bd_motif"/>
</dbReference>
<dbReference type="SUPFAM" id="SSF50249">
    <property type="entry name" value="Nucleic acid-binding proteins"/>
    <property type="match status" value="1"/>
</dbReference>
<organism evidence="14">
    <name type="scientific">marine metagenome</name>
    <dbReference type="NCBI Taxonomy" id="408172"/>
    <lineage>
        <taxon>unclassified sequences</taxon>
        <taxon>metagenomes</taxon>
        <taxon>ecological metagenomes</taxon>
    </lineage>
</organism>
<dbReference type="Pfam" id="PF03120">
    <property type="entry name" value="OB_DNA_ligase"/>
    <property type="match status" value="1"/>
</dbReference>
<dbReference type="EC" id="6.5.1.2" evidence="3"/>
<dbReference type="InterPro" id="IPR013839">
    <property type="entry name" value="DNAligase_adenylation"/>
</dbReference>
<protein>
    <recommendedName>
        <fullName evidence="3">DNA ligase (NAD(+))</fullName>
        <ecNumber evidence="3">6.5.1.2</ecNumber>
    </recommendedName>
</protein>
<dbReference type="Gene3D" id="1.10.150.20">
    <property type="entry name" value="5' to 3' exonuclease, C-terminal subdomain"/>
    <property type="match status" value="2"/>
</dbReference>
<dbReference type="PANTHER" id="PTHR23389">
    <property type="entry name" value="CHROMOSOME TRANSMISSION FIDELITY FACTOR 18"/>
    <property type="match status" value="1"/>
</dbReference>
<evidence type="ECO:0000256" key="6">
    <source>
        <dbReference type="ARBA" id="ARBA00022723"/>
    </source>
</evidence>
<dbReference type="NCBIfam" id="TIGR00575">
    <property type="entry name" value="dnlj"/>
    <property type="match status" value="1"/>
</dbReference>
<dbReference type="InterPro" id="IPR001357">
    <property type="entry name" value="BRCT_dom"/>
</dbReference>
<reference evidence="14" key="1">
    <citation type="submission" date="2018-05" db="EMBL/GenBank/DDBJ databases">
        <authorList>
            <person name="Lanie J.A."/>
            <person name="Ng W.-L."/>
            <person name="Kazmierczak K.M."/>
            <person name="Andrzejewski T.M."/>
            <person name="Davidsen T.M."/>
            <person name="Wayne K.J."/>
            <person name="Tettelin H."/>
            <person name="Glass J.I."/>
            <person name="Rusch D."/>
            <person name="Podicherti R."/>
            <person name="Tsui H.-C.T."/>
            <person name="Winkler M.E."/>
        </authorList>
    </citation>
    <scope>NUCLEOTIDE SEQUENCE</scope>
</reference>
<evidence type="ECO:0000256" key="4">
    <source>
        <dbReference type="ARBA" id="ARBA00022598"/>
    </source>
</evidence>
<evidence type="ECO:0000256" key="9">
    <source>
        <dbReference type="ARBA" id="ARBA00022842"/>
    </source>
</evidence>
<feature type="non-terminal residue" evidence="14">
    <location>
        <position position="1"/>
    </location>
</feature>
<gene>
    <name evidence="14" type="ORF">METZ01_LOCUS21947</name>
</gene>
<dbReference type="SMART" id="SM00532">
    <property type="entry name" value="LIGANc"/>
    <property type="match status" value="1"/>
</dbReference>
<evidence type="ECO:0000313" key="14">
    <source>
        <dbReference type="EMBL" id="SUZ69093.1"/>
    </source>
</evidence>
<dbReference type="Pfam" id="PF01653">
    <property type="entry name" value="DNA_ligase_aden"/>
    <property type="match status" value="1"/>
</dbReference>
<keyword evidence="7" id="KW-0227">DNA damage</keyword>
<dbReference type="PANTHER" id="PTHR23389:SF9">
    <property type="entry name" value="DNA LIGASE"/>
    <property type="match status" value="1"/>
</dbReference>
<dbReference type="SUPFAM" id="SSF47781">
    <property type="entry name" value="RuvA domain 2-like"/>
    <property type="match status" value="1"/>
</dbReference>
<dbReference type="InterPro" id="IPR013840">
    <property type="entry name" value="DNAligase_N"/>
</dbReference>
<dbReference type="CDD" id="cd00114">
    <property type="entry name" value="LIGANc"/>
    <property type="match status" value="1"/>
</dbReference>
<dbReference type="Gene3D" id="1.10.287.610">
    <property type="entry name" value="Helix hairpin bin"/>
    <property type="match status" value="1"/>
</dbReference>
<dbReference type="GO" id="GO:0003911">
    <property type="term" value="F:DNA ligase (NAD+) activity"/>
    <property type="evidence" value="ECO:0007669"/>
    <property type="project" value="UniProtKB-EC"/>
</dbReference>
<dbReference type="FunFam" id="2.40.50.140:FF:000012">
    <property type="entry name" value="DNA ligase"/>
    <property type="match status" value="1"/>
</dbReference>
<proteinExistence type="inferred from homology"/>
<evidence type="ECO:0000256" key="8">
    <source>
        <dbReference type="ARBA" id="ARBA00022833"/>
    </source>
</evidence>
<dbReference type="InterPro" id="IPR010994">
    <property type="entry name" value="RuvA_2-like"/>
</dbReference>
<dbReference type="InterPro" id="IPR001679">
    <property type="entry name" value="DNA_ligase"/>
</dbReference>
<dbReference type="PROSITE" id="PS01056">
    <property type="entry name" value="DNA_LIGASE_N2"/>
    <property type="match status" value="1"/>
</dbReference>
<evidence type="ECO:0000256" key="7">
    <source>
        <dbReference type="ARBA" id="ARBA00022763"/>
    </source>
</evidence>
<dbReference type="CDD" id="cd17748">
    <property type="entry name" value="BRCT_DNA_ligase_like"/>
    <property type="match status" value="1"/>
</dbReference>
<comment type="function">
    <text evidence="2">DNA ligase that catalyzes the formation of phosphodiester linkages between 5'-phosphoryl and 3'-hydroxyl groups in double-stranded DNA using NAD as a coenzyme and as the energy source for the reaction. It is essential for DNA replication and repair of damaged DNA.</text>
</comment>
<accession>A0A381PUG4</accession>
<dbReference type="Pfam" id="PF12826">
    <property type="entry name" value="HHH_2"/>
    <property type="match status" value="1"/>
</dbReference>
<dbReference type="FunFam" id="3.30.470.30:FF:000001">
    <property type="entry name" value="DNA ligase"/>
    <property type="match status" value="1"/>
</dbReference>
<evidence type="ECO:0000256" key="1">
    <source>
        <dbReference type="ARBA" id="ARBA00001946"/>
    </source>
</evidence>
<dbReference type="Pfam" id="PF03119">
    <property type="entry name" value="DNA_ligase_ZBD"/>
    <property type="match status" value="1"/>
</dbReference>
<dbReference type="SMART" id="SM00278">
    <property type="entry name" value="HhH1"/>
    <property type="match status" value="4"/>
</dbReference>
<evidence type="ECO:0000256" key="3">
    <source>
        <dbReference type="ARBA" id="ARBA00012722"/>
    </source>
</evidence>
<dbReference type="GO" id="GO:0005829">
    <property type="term" value="C:cytosol"/>
    <property type="evidence" value="ECO:0007669"/>
    <property type="project" value="TreeGrafter"/>
</dbReference>
<keyword evidence="5" id="KW-0235">DNA replication</keyword>
<name>A0A381PUG4_9ZZZZ</name>
<dbReference type="InterPro" id="IPR033136">
    <property type="entry name" value="DNA_ligase_CS"/>
</dbReference>
<dbReference type="Pfam" id="PF14520">
    <property type="entry name" value="HHH_5"/>
    <property type="match status" value="1"/>
</dbReference>
<dbReference type="EMBL" id="UINC01001051">
    <property type="protein sequence ID" value="SUZ69093.1"/>
    <property type="molecule type" value="Genomic_DNA"/>
</dbReference>
<dbReference type="NCBIfam" id="NF005932">
    <property type="entry name" value="PRK07956.1"/>
    <property type="match status" value="1"/>
</dbReference>
<dbReference type="Gene3D" id="3.40.50.10190">
    <property type="entry name" value="BRCT domain"/>
    <property type="match status" value="1"/>
</dbReference>
<dbReference type="HAMAP" id="MF_01588">
    <property type="entry name" value="DNA_ligase_A"/>
    <property type="match status" value="1"/>
</dbReference>
<evidence type="ECO:0000256" key="12">
    <source>
        <dbReference type="ARBA" id="ARBA00034005"/>
    </source>
</evidence>
<dbReference type="PIRSF" id="PIRSF001604">
    <property type="entry name" value="LigA"/>
    <property type="match status" value="1"/>
</dbReference>
<comment type="cofactor">
    <cofactor evidence="1">
        <name>Mg(2+)</name>
        <dbReference type="ChEBI" id="CHEBI:18420"/>
    </cofactor>
</comment>
<sequence>VKELREIIEQHNYNYYILDDPAISDGEYDTLFRELETLEAEHSQLITADSPTQRVGAEPLAEFSTIQHRLPMLSLANAMNTEELLAFDERIKKRLGTENSIEYMAEPKLDGLGIELVYEQGVMISGSTRGDGFTGEDITQNLKTIRSLPLKLRGKNIPALLEARGEVFIKKEDFITLNKNQEKEGKSIFANPRNAAAGSLRHLDPRITDSRPLSIYFYEAGSMEGISFETHEEFLSAIKVMGLPVNPFIEKISGGNELATYHKELEIKRNNLPYEIDGTVFKVNHYTKREQLGARSRSPRWAIAGKFKAQQTTTVIKDIDVQVGRTGALTPVAKLEPVHISGVTVTNATLHNQDEINRKDIRVGDTVLIERAGDVIPKVVQVILEKRPQHSTPFIIVMHCPVCGHKSYKPDDEAVARCINISCPAQVKGRIQHFVSKLAMDIEGLGEKIVDQLVEAGFLRTIDDIFTLEHQPVAELEGLGEKSAENLIRSIHGSKKTNFARFVYALGIRNVGEHTAKVLEANFDGDIKKFQRTTAEELEDIDEVGPIIAQSIIQFWQDKTNQTMVQNCLERGVLLAKVKQKTALPFSGQIFVFTGTLEKLSRHRAKLVVESLGGKATGSVSKKTTYVVAGNGTGSKLKKAQILGIRVLSEDEFLTLVN</sequence>
<dbReference type="SUPFAM" id="SSF52113">
    <property type="entry name" value="BRCT domain"/>
    <property type="match status" value="1"/>
</dbReference>
<dbReference type="Gene3D" id="3.30.470.30">
    <property type="entry name" value="DNA ligase/mRNA capping enzyme"/>
    <property type="match status" value="1"/>
</dbReference>
<dbReference type="AlphaFoldDB" id="A0A381PUG4"/>
<evidence type="ECO:0000259" key="13">
    <source>
        <dbReference type="PROSITE" id="PS50172"/>
    </source>
</evidence>
<dbReference type="Gene3D" id="6.20.10.30">
    <property type="match status" value="1"/>
</dbReference>
<evidence type="ECO:0000256" key="10">
    <source>
        <dbReference type="ARBA" id="ARBA00023027"/>
    </source>
</evidence>
<dbReference type="FunFam" id="1.10.150.20:FF:000007">
    <property type="entry name" value="DNA ligase"/>
    <property type="match status" value="1"/>
</dbReference>
<feature type="domain" description="BRCT" evidence="13">
    <location>
        <begin position="581"/>
        <end position="658"/>
    </location>
</feature>
<dbReference type="GO" id="GO:0006281">
    <property type="term" value="P:DNA repair"/>
    <property type="evidence" value="ECO:0007669"/>
    <property type="project" value="UniProtKB-KW"/>
</dbReference>
<keyword evidence="8" id="KW-0862">Zinc</keyword>
<dbReference type="Gene3D" id="2.40.50.140">
    <property type="entry name" value="Nucleic acid-binding proteins"/>
    <property type="match status" value="1"/>
</dbReference>
<dbReference type="InterPro" id="IPR004149">
    <property type="entry name" value="Znf_DNAligase_C4"/>
</dbReference>
<evidence type="ECO:0000256" key="5">
    <source>
        <dbReference type="ARBA" id="ARBA00022705"/>
    </source>
</evidence>
<dbReference type="SMART" id="SM00292">
    <property type="entry name" value="BRCT"/>
    <property type="match status" value="1"/>
</dbReference>
<comment type="catalytic activity">
    <reaction evidence="12">
        <text>NAD(+) + (deoxyribonucleotide)n-3'-hydroxyl + 5'-phospho-(deoxyribonucleotide)m = (deoxyribonucleotide)n+m + AMP + beta-nicotinamide D-nucleotide.</text>
        <dbReference type="EC" id="6.5.1.2"/>
    </reaction>
</comment>
<keyword evidence="9" id="KW-0460">Magnesium</keyword>
<dbReference type="Pfam" id="PF00533">
    <property type="entry name" value="BRCT"/>
    <property type="match status" value="1"/>
</dbReference>
<dbReference type="InterPro" id="IPR036420">
    <property type="entry name" value="BRCT_dom_sf"/>
</dbReference>
<dbReference type="PROSITE" id="PS50172">
    <property type="entry name" value="BRCT"/>
    <property type="match status" value="1"/>
</dbReference>
<keyword evidence="6" id="KW-0479">Metal-binding</keyword>
<dbReference type="InterPro" id="IPR041663">
    <property type="entry name" value="DisA/LigA_HHH"/>
</dbReference>
<keyword evidence="4" id="KW-0436">Ligase</keyword>
<dbReference type="SUPFAM" id="SSF56091">
    <property type="entry name" value="DNA ligase/mRNA capping enzyme, catalytic domain"/>
    <property type="match status" value="1"/>
</dbReference>
<evidence type="ECO:0000256" key="2">
    <source>
        <dbReference type="ARBA" id="ARBA00004067"/>
    </source>
</evidence>